<keyword evidence="7 8" id="KW-0472">Membrane</keyword>
<keyword evidence="6 9" id="KW-1133">Transmembrane helix</keyword>
<evidence type="ECO:0000256" key="5">
    <source>
        <dbReference type="ARBA" id="ARBA00022692"/>
    </source>
</evidence>
<name>A0A0B4S3E5_9FIRM</name>
<feature type="transmembrane region" description="Helical" evidence="9">
    <location>
        <begin position="14"/>
        <end position="33"/>
    </location>
</feature>
<dbReference type="Pfam" id="PF12822">
    <property type="entry name" value="ECF_trnsprt"/>
    <property type="match status" value="1"/>
</dbReference>
<dbReference type="PANTHER" id="PTHR38438:SF1">
    <property type="entry name" value="RIBOFLAVIN TRANSPORTER RIBU"/>
    <property type="match status" value="1"/>
</dbReference>
<dbReference type="InterPro" id="IPR025720">
    <property type="entry name" value="RibU"/>
</dbReference>
<protein>
    <recommendedName>
        <fullName evidence="8">Riboflavin transporter</fullName>
    </recommendedName>
</protein>
<feature type="transmembrane region" description="Helical" evidence="9">
    <location>
        <begin position="113"/>
        <end position="138"/>
    </location>
</feature>
<evidence type="ECO:0000256" key="1">
    <source>
        <dbReference type="ARBA" id="ARBA00004651"/>
    </source>
</evidence>
<dbReference type="Gene3D" id="1.10.1760.20">
    <property type="match status" value="1"/>
</dbReference>
<evidence type="ECO:0000256" key="3">
    <source>
        <dbReference type="ARBA" id="ARBA00022448"/>
    </source>
</evidence>
<sequence length="204" mass="22423">MNKKKFNISEITKISILGTISVLLMFIKVPLPFAPTFMEMDIAELPALIGGFAMGPLAGFLIVCIKILLNIVINGTKTFYVGELSNLIVSSAFVLTTAFIYKHNKSKKSALLGLVVGSISMSIVATLSNYFIIFPLYAKLLKIDLNAFVGMVAKINPLVKSYFTLMVFSVLPFNLVKTFVTSLVTSLLYKRISPILKRNGNISE</sequence>
<gene>
    <name evidence="10" type="ORF">NW74_07270</name>
</gene>
<dbReference type="RefSeq" id="WP_041954727.1">
    <property type="nucleotide sequence ID" value="NZ_CP009761.1"/>
</dbReference>
<evidence type="ECO:0000256" key="8">
    <source>
        <dbReference type="PIRNR" id="PIRNR037778"/>
    </source>
</evidence>
<comment type="function">
    <text evidence="8">Probably a riboflavin-binding protein that interacts with the energy-coupling factor (ECF) ABC-transporter complex.</text>
</comment>
<dbReference type="PANTHER" id="PTHR38438">
    <property type="entry name" value="RIBOFLAVIN TRANSPORTER RIBU"/>
    <property type="match status" value="1"/>
</dbReference>
<dbReference type="STRING" id="33033.NW74_07270"/>
<evidence type="ECO:0000256" key="9">
    <source>
        <dbReference type="SAM" id="Phobius"/>
    </source>
</evidence>
<evidence type="ECO:0000256" key="6">
    <source>
        <dbReference type="ARBA" id="ARBA00022989"/>
    </source>
</evidence>
<comment type="subcellular location">
    <subcellularLocation>
        <location evidence="1">Cell membrane</location>
        <topology evidence="1">Multi-pass membrane protein</topology>
    </subcellularLocation>
</comment>
<organism evidence="10 11">
    <name type="scientific">Parvimonas micra</name>
    <dbReference type="NCBI Taxonomy" id="33033"/>
    <lineage>
        <taxon>Bacteria</taxon>
        <taxon>Bacillati</taxon>
        <taxon>Bacillota</taxon>
        <taxon>Tissierellia</taxon>
        <taxon>Tissierellales</taxon>
        <taxon>Peptoniphilaceae</taxon>
        <taxon>Parvimonas</taxon>
    </lineage>
</organism>
<evidence type="ECO:0000256" key="7">
    <source>
        <dbReference type="ARBA" id="ARBA00023136"/>
    </source>
</evidence>
<evidence type="ECO:0000313" key="11">
    <source>
        <dbReference type="Proteomes" id="UP000031386"/>
    </source>
</evidence>
<dbReference type="AlphaFoldDB" id="A0A0B4S3E5"/>
<dbReference type="GO" id="GO:0005886">
    <property type="term" value="C:plasma membrane"/>
    <property type="evidence" value="ECO:0007669"/>
    <property type="project" value="UniProtKB-SubCell"/>
</dbReference>
<feature type="transmembrane region" description="Helical" evidence="9">
    <location>
        <begin position="162"/>
        <end position="189"/>
    </location>
</feature>
<dbReference type="PIRSF" id="PIRSF037778">
    <property type="entry name" value="UCP037778_transp_RibU"/>
    <property type="match status" value="1"/>
</dbReference>
<keyword evidence="11" id="KW-1185">Reference proteome</keyword>
<feature type="transmembrane region" description="Helical" evidence="9">
    <location>
        <begin position="79"/>
        <end position="101"/>
    </location>
</feature>
<keyword evidence="3 8" id="KW-0813">Transport</keyword>
<dbReference type="InterPro" id="IPR024529">
    <property type="entry name" value="ECF_trnsprt_substrate-spec"/>
</dbReference>
<dbReference type="OrthoDB" id="9809216at2"/>
<proteinExistence type="inferred from homology"/>
<accession>A0A0B4S3E5</accession>
<dbReference type="Proteomes" id="UP000031386">
    <property type="component" value="Chromosome"/>
</dbReference>
<dbReference type="GO" id="GO:0032217">
    <property type="term" value="F:riboflavin transmembrane transporter activity"/>
    <property type="evidence" value="ECO:0007669"/>
    <property type="project" value="UniProtKB-UniRule"/>
</dbReference>
<evidence type="ECO:0000256" key="2">
    <source>
        <dbReference type="ARBA" id="ARBA00005540"/>
    </source>
</evidence>
<evidence type="ECO:0000256" key="4">
    <source>
        <dbReference type="ARBA" id="ARBA00022475"/>
    </source>
</evidence>
<comment type="similarity">
    <text evidence="2 8">Belongs to the prokaryotic riboflavin transporter (P-RFT) (TC 2.A.87) family.</text>
</comment>
<dbReference type="EMBL" id="CP009761">
    <property type="protein sequence ID" value="AIZ37136.1"/>
    <property type="molecule type" value="Genomic_DNA"/>
</dbReference>
<evidence type="ECO:0000313" key="10">
    <source>
        <dbReference type="EMBL" id="AIZ37136.1"/>
    </source>
</evidence>
<dbReference type="KEGG" id="pmic:NW74_07270"/>
<reference evidence="10 11" key="1">
    <citation type="submission" date="2014-10" db="EMBL/GenBank/DDBJ databases">
        <title>Complete genome sequence of Parvimonas micra KCOM 1535 (= ChDC B708).</title>
        <authorList>
            <person name="Kook J.-K."/>
            <person name="Park S.-N."/>
            <person name="Lim Y.K."/>
            <person name="Roh H."/>
        </authorList>
    </citation>
    <scope>NUCLEOTIDE SEQUENCE [LARGE SCALE GENOMIC DNA]</scope>
    <source>
        <strain evidence="11">KCOM 1535 / ChDC B708</strain>
    </source>
</reference>
<keyword evidence="5 9" id="KW-0812">Transmembrane</keyword>
<feature type="transmembrane region" description="Helical" evidence="9">
    <location>
        <begin position="45"/>
        <end position="73"/>
    </location>
</feature>
<keyword evidence="4 8" id="KW-1003">Cell membrane</keyword>